<dbReference type="CDD" id="cd01298">
    <property type="entry name" value="ATZ_TRZ_like"/>
    <property type="match status" value="1"/>
</dbReference>
<protein>
    <submittedName>
        <fullName evidence="3">8-oxoguanine deaminase</fullName>
        <ecNumber evidence="3">3.5.4.32</ecNumber>
    </submittedName>
</protein>
<sequence length="459" mass="48538">MAAARRTVIENGAIATVDADDTEYASGHVVMAGDRIEAVGAGKAPEGLENVVRRIDASGHLVTPGLVNTHHHFYQWLTRGLATDHNLFDWLVALYPTWARIDETMVHAAAQGSLAMMARGGVTCAMDHHYIYPKGSGDLSGAIVRAARETGVRLTLARGSMDRGEKDGGLPPDFAVETLEGALAATEATVDEHHDASFGAMTQVAVAPCSPFSVSTELLAQGAELARRRGVRLHTHGSETVEEEKFCHELFGMGPTDYFASTGWLGEDVWMAHCVHMNDSDIAAFARTGTGVAHCPSSNARLAAGIARVPDMLAAGVPVGLGVDGTASNESGELHTELRNALLINRLGPHRESALNARQALRLGTYGGAQVLGRAHELGSLEPGKLADLVLWRLDTLAHASIADPVTALVLGAAAPVTASFVHGRQIVENGRLLHVDEDAVARSTREQARRLARIAAGG</sequence>
<dbReference type="InterPro" id="IPR006680">
    <property type="entry name" value="Amidohydro-rel"/>
</dbReference>
<accession>A0ABW4IRZ6</accession>
<evidence type="ECO:0000313" key="3">
    <source>
        <dbReference type="EMBL" id="MFD1659512.1"/>
    </source>
</evidence>
<gene>
    <name evidence="3" type="ORF">ACFSL4_15205</name>
</gene>
<dbReference type="Gene3D" id="3.20.20.140">
    <property type="entry name" value="Metal-dependent hydrolases"/>
    <property type="match status" value="1"/>
</dbReference>
<dbReference type="SUPFAM" id="SSF51338">
    <property type="entry name" value="Composite domain of metallo-dependent hydrolases"/>
    <property type="match status" value="2"/>
</dbReference>
<keyword evidence="4" id="KW-1185">Reference proteome</keyword>
<proteinExistence type="predicted"/>
<dbReference type="InterPro" id="IPR011059">
    <property type="entry name" value="Metal-dep_hydrolase_composite"/>
</dbReference>
<dbReference type="EC" id="3.5.4.32" evidence="3"/>
<dbReference type="GO" id="GO:0102127">
    <property type="term" value="F:8-oxoguanine deaminase activity"/>
    <property type="evidence" value="ECO:0007669"/>
    <property type="project" value="UniProtKB-EC"/>
</dbReference>
<dbReference type="PANTHER" id="PTHR43794">
    <property type="entry name" value="AMINOHYDROLASE SSNA-RELATED"/>
    <property type="match status" value="1"/>
</dbReference>
<dbReference type="Proteomes" id="UP001597261">
    <property type="component" value="Unassembled WGS sequence"/>
</dbReference>
<feature type="domain" description="Amidohydrolase-related" evidence="2">
    <location>
        <begin position="61"/>
        <end position="398"/>
    </location>
</feature>
<reference evidence="4" key="1">
    <citation type="journal article" date="2019" name="Int. J. Syst. Evol. Microbiol.">
        <title>The Global Catalogue of Microorganisms (GCM) 10K type strain sequencing project: providing services to taxonomists for standard genome sequencing and annotation.</title>
        <authorList>
            <consortium name="The Broad Institute Genomics Platform"/>
            <consortium name="The Broad Institute Genome Sequencing Center for Infectious Disease"/>
            <person name="Wu L."/>
            <person name="Ma J."/>
        </authorList>
    </citation>
    <scope>NUCLEOTIDE SEQUENCE [LARGE SCALE GENOMIC DNA]</scope>
    <source>
        <strain evidence="4">CGMCC 1.12470</strain>
    </source>
</reference>
<keyword evidence="1 3" id="KW-0378">Hydrolase</keyword>
<dbReference type="NCBIfam" id="NF006055">
    <property type="entry name" value="PRK08203.1"/>
    <property type="match status" value="1"/>
</dbReference>
<evidence type="ECO:0000256" key="1">
    <source>
        <dbReference type="ARBA" id="ARBA00022801"/>
    </source>
</evidence>
<dbReference type="RefSeq" id="WP_381082730.1">
    <property type="nucleotide sequence ID" value="NZ_JBHUDX010000041.1"/>
</dbReference>
<dbReference type="PANTHER" id="PTHR43794:SF11">
    <property type="entry name" value="AMIDOHYDROLASE-RELATED DOMAIN-CONTAINING PROTEIN"/>
    <property type="match status" value="1"/>
</dbReference>
<evidence type="ECO:0000259" key="2">
    <source>
        <dbReference type="Pfam" id="PF01979"/>
    </source>
</evidence>
<organism evidence="3 4">
    <name type="scientific">Streptomyces caeni</name>
    <dbReference type="NCBI Taxonomy" id="2307231"/>
    <lineage>
        <taxon>Bacteria</taxon>
        <taxon>Bacillati</taxon>
        <taxon>Actinomycetota</taxon>
        <taxon>Actinomycetes</taxon>
        <taxon>Kitasatosporales</taxon>
        <taxon>Streptomycetaceae</taxon>
        <taxon>Streptomyces</taxon>
    </lineage>
</organism>
<dbReference type="InterPro" id="IPR050287">
    <property type="entry name" value="MTA/SAH_deaminase"/>
</dbReference>
<dbReference type="InterPro" id="IPR032466">
    <property type="entry name" value="Metal_Hydrolase"/>
</dbReference>
<comment type="caution">
    <text evidence="3">The sequence shown here is derived from an EMBL/GenBank/DDBJ whole genome shotgun (WGS) entry which is preliminary data.</text>
</comment>
<dbReference type="EMBL" id="JBHUDX010000041">
    <property type="protein sequence ID" value="MFD1659512.1"/>
    <property type="molecule type" value="Genomic_DNA"/>
</dbReference>
<dbReference type="Gene3D" id="2.30.40.10">
    <property type="entry name" value="Urease, subunit C, domain 1"/>
    <property type="match status" value="1"/>
</dbReference>
<name>A0ABW4IRZ6_9ACTN</name>
<dbReference type="SUPFAM" id="SSF51556">
    <property type="entry name" value="Metallo-dependent hydrolases"/>
    <property type="match status" value="1"/>
</dbReference>
<evidence type="ECO:0000313" key="4">
    <source>
        <dbReference type="Proteomes" id="UP001597261"/>
    </source>
</evidence>
<dbReference type="Pfam" id="PF01979">
    <property type="entry name" value="Amidohydro_1"/>
    <property type="match status" value="1"/>
</dbReference>